<organism evidence="2 3">
    <name type="scientific">Hemibagrus wyckioides</name>
    <dbReference type="NCBI Taxonomy" id="337641"/>
    <lineage>
        <taxon>Eukaryota</taxon>
        <taxon>Metazoa</taxon>
        <taxon>Chordata</taxon>
        <taxon>Craniata</taxon>
        <taxon>Vertebrata</taxon>
        <taxon>Euteleostomi</taxon>
        <taxon>Actinopterygii</taxon>
        <taxon>Neopterygii</taxon>
        <taxon>Teleostei</taxon>
        <taxon>Ostariophysi</taxon>
        <taxon>Siluriformes</taxon>
        <taxon>Bagridae</taxon>
        <taxon>Hemibagrus</taxon>
    </lineage>
</organism>
<gene>
    <name evidence="2" type="ORF">KOW79_013000</name>
</gene>
<evidence type="ECO:0000313" key="3">
    <source>
        <dbReference type="Proteomes" id="UP000824219"/>
    </source>
</evidence>
<evidence type="ECO:0000313" key="2">
    <source>
        <dbReference type="EMBL" id="KAG7323298.1"/>
    </source>
</evidence>
<sequence>MNTEQQFLTPILPTEKKQTNPSARLWRVKTDVRKLQEDLKLQEKVRQNNQETLLLRKKKMKENKQQMEERINSCRYLKCIKEKKIKDEMQACYSKKQNEKARQFIQTLDKEMEIQSALEQHLKQQTETKCVNRAYMNAVVQKSSQFQDLPQFQGIHDVLKFINTHKQVQENLKLIIKEMTVEMEKQKEEQRKIWEELQHRKVTLYTKIQKLTCKLDKVEAKIQQMENEYAEMFQLENKTTSEMSKLIMSISTLSSLVWDRDDNIQNVATTERTLELLDEIKDFVCYVTSVHQPKTNPSTLTNGKFTQKHKERPA</sequence>
<name>A0A9D3SKY0_9TELE</name>
<evidence type="ECO:0000256" key="1">
    <source>
        <dbReference type="SAM" id="Coils"/>
    </source>
</evidence>
<comment type="caution">
    <text evidence="2">The sequence shown here is derived from an EMBL/GenBank/DDBJ whole genome shotgun (WGS) entry which is preliminary data.</text>
</comment>
<dbReference type="Proteomes" id="UP000824219">
    <property type="component" value="Linkage Group LG15"/>
</dbReference>
<reference evidence="2 3" key="1">
    <citation type="submission" date="2021-06" db="EMBL/GenBank/DDBJ databases">
        <title>Chromosome-level genome assembly of the red-tail catfish (Hemibagrus wyckioides).</title>
        <authorList>
            <person name="Shao F."/>
        </authorList>
    </citation>
    <scope>NUCLEOTIDE SEQUENCE [LARGE SCALE GENOMIC DNA]</scope>
    <source>
        <strain evidence="2">EC202008001</strain>
        <tissue evidence="2">Blood</tissue>
    </source>
</reference>
<proteinExistence type="predicted"/>
<keyword evidence="3" id="KW-1185">Reference proteome</keyword>
<feature type="coiled-coil region" evidence="1">
    <location>
        <begin position="169"/>
        <end position="238"/>
    </location>
</feature>
<protein>
    <submittedName>
        <fullName evidence="2">Uncharacterized protein</fullName>
    </submittedName>
</protein>
<keyword evidence="1" id="KW-0175">Coiled coil</keyword>
<dbReference type="EMBL" id="JAHKSW010000015">
    <property type="protein sequence ID" value="KAG7323298.1"/>
    <property type="molecule type" value="Genomic_DNA"/>
</dbReference>
<dbReference type="AlphaFoldDB" id="A0A9D3SKY0"/>
<feature type="coiled-coil region" evidence="1">
    <location>
        <begin position="32"/>
        <end position="77"/>
    </location>
</feature>
<accession>A0A9D3SKY0</accession>